<dbReference type="RefSeq" id="WP_141168352.1">
    <property type="nucleotide sequence ID" value="NZ_VHLH01000046.1"/>
</dbReference>
<dbReference type="Proteomes" id="UP000320314">
    <property type="component" value="Unassembled WGS sequence"/>
</dbReference>
<reference evidence="2 3" key="1">
    <citation type="submission" date="2019-06" db="EMBL/GenBank/DDBJ databases">
        <authorList>
            <person name="Li M."/>
        </authorList>
    </citation>
    <scope>NUCLEOTIDE SEQUENCE [LARGE SCALE GENOMIC DNA]</scope>
    <source>
        <strain evidence="2 3">BGMRC6574</strain>
    </source>
</reference>
<sequence length="142" mass="15653">MNERIETDADLARILRGARVIAMVGASPKPERASFAAMRYLMDRGYRVVPVNPGHAGETIHGQPVVARLADLDEPADMVDVFRRSAALSGIVDEVLAMEPRPRVLWTQLGVRDETAAERARSVGIEVVMDRCPKIEHARLIA</sequence>
<dbReference type="InterPro" id="IPR036291">
    <property type="entry name" value="NAD(P)-bd_dom_sf"/>
</dbReference>
<feature type="domain" description="CoA-binding" evidence="1">
    <location>
        <begin position="15"/>
        <end position="111"/>
    </location>
</feature>
<accession>A0A506TY31</accession>
<dbReference type="Pfam" id="PF13380">
    <property type="entry name" value="CoA_binding_2"/>
    <property type="match status" value="1"/>
</dbReference>
<dbReference type="PANTHER" id="PTHR33303">
    <property type="entry name" value="CYTOPLASMIC PROTEIN-RELATED"/>
    <property type="match status" value="1"/>
</dbReference>
<dbReference type="SUPFAM" id="SSF51735">
    <property type="entry name" value="NAD(P)-binding Rossmann-fold domains"/>
    <property type="match status" value="1"/>
</dbReference>
<keyword evidence="3" id="KW-1185">Reference proteome</keyword>
<evidence type="ECO:0000313" key="2">
    <source>
        <dbReference type="EMBL" id="TPW25871.1"/>
    </source>
</evidence>
<dbReference type="Gene3D" id="3.40.50.720">
    <property type="entry name" value="NAD(P)-binding Rossmann-like Domain"/>
    <property type="match status" value="1"/>
</dbReference>
<organism evidence="2 3">
    <name type="scientific">Pararhizobium mangrovi</name>
    <dbReference type="NCBI Taxonomy" id="2590452"/>
    <lineage>
        <taxon>Bacteria</taxon>
        <taxon>Pseudomonadati</taxon>
        <taxon>Pseudomonadota</taxon>
        <taxon>Alphaproteobacteria</taxon>
        <taxon>Hyphomicrobiales</taxon>
        <taxon>Rhizobiaceae</taxon>
        <taxon>Rhizobium/Agrobacterium group</taxon>
        <taxon>Pararhizobium</taxon>
    </lineage>
</organism>
<dbReference type="AlphaFoldDB" id="A0A506TY31"/>
<dbReference type="SMART" id="SM00881">
    <property type="entry name" value="CoA_binding"/>
    <property type="match status" value="1"/>
</dbReference>
<dbReference type="PANTHER" id="PTHR33303:SF2">
    <property type="entry name" value="COA-BINDING DOMAIN-CONTAINING PROTEIN"/>
    <property type="match status" value="1"/>
</dbReference>
<evidence type="ECO:0000313" key="3">
    <source>
        <dbReference type="Proteomes" id="UP000320314"/>
    </source>
</evidence>
<gene>
    <name evidence="2" type="ORF">FJU11_17415</name>
</gene>
<dbReference type="OrthoDB" id="9804695at2"/>
<comment type="caution">
    <text evidence="2">The sequence shown here is derived from an EMBL/GenBank/DDBJ whole genome shotgun (WGS) entry which is preliminary data.</text>
</comment>
<protein>
    <submittedName>
        <fullName evidence="2">CoA-binding protein</fullName>
    </submittedName>
</protein>
<dbReference type="EMBL" id="VHLH01000046">
    <property type="protein sequence ID" value="TPW25871.1"/>
    <property type="molecule type" value="Genomic_DNA"/>
</dbReference>
<name>A0A506TY31_9HYPH</name>
<dbReference type="InterPro" id="IPR003781">
    <property type="entry name" value="CoA-bd"/>
</dbReference>
<evidence type="ECO:0000259" key="1">
    <source>
        <dbReference type="SMART" id="SM00881"/>
    </source>
</evidence>
<proteinExistence type="predicted"/>